<dbReference type="OrthoDB" id="414863at2759"/>
<keyword evidence="1" id="KW-0472">Membrane</keyword>
<name>A0A9W6YLH2_9STRA</name>
<dbReference type="EMBL" id="BSXT01008806">
    <property type="protein sequence ID" value="GMF67245.1"/>
    <property type="molecule type" value="Genomic_DNA"/>
</dbReference>
<evidence type="ECO:0000313" key="2">
    <source>
        <dbReference type="EMBL" id="GMF67245.1"/>
    </source>
</evidence>
<dbReference type="Proteomes" id="UP001165121">
    <property type="component" value="Unassembled WGS sequence"/>
</dbReference>
<evidence type="ECO:0000256" key="1">
    <source>
        <dbReference type="SAM" id="Phobius"/>
    </source>
</evidence>
<keyword evidence="1" id="KW-0812">Transmembrane</keyword>
<proteinExistence type="predicted"/>
<dbReference type="AlphaFoldDB" id="A0A9W6YLH2"/>
<comment type="caution">
    <text evidence="2">The sequence shown here is derived from an EMBL/GenBank/DDBJ whole genome shotgun (WGS) entry which is preliminary data.</text>
</comment>
<keyword evidence="3" id="KW-1185">Reference proteome</keyword>
<gene>
    <name evidence="2" type="ORF">Pfra01_002835900</name>
</gene>
<sequence length="211" mass="23710">MAATLRTSLGKNTPSIGDSCVDLYAERVMTPRILFLSLVVGLSALSALLIRWRRRRRIRHLDGSVVEKAMQEGTNMLSDDEHTTRKRWFTCFLAATVAWIAMFWYIFNLSTATELTSMNATPAPPRIVFSFTTTTEGIVQMQSTVDALVNQEGGGFDTVYVVVPRVYRDEVVHIPDWLLEDETTLSREEFRGITFAIGASPRRPDLPHAAV</sequence>
<feature type="transmembrane region" description="Helical" evidence="1">
    <location>
        <begin position="88"/>
        <end position="107"/>
    </location>
</feature>
<reference evidence="2" key="1">
    <citation type="submission" date="2023-04" db="EMBL/GenBank/DDBJ databases">
        <title>Phytophthora fragariaefolia NBRC 109709.</title>
        <authorList>
            <person name="Ichikawa N."/>
            <person name="Sato H."/>
            <person name="Tonouchi N."/>
        </authorList>
    </citation>
    <scope>NUCLEOTIDE SEQUENCE</scope>
    <source>
        <strain evidence="2">NBRC 109709</strain>
    </source>
</reference>
<organism evidence="2 3">
    <name type="scientific">Phytophthora fragariaefolia</name>
    <dbReference type="NCBI Taxonomy" id="1490495"/>
    <lineage>
        <taxon>Eukaryota</taxon>
        <taxon>Sar</taxon>
        <taxon>Stramenopiles</taxon>
        <taxon>Oomycota</taxon>
        <taxon>Peronosporomycetes</taxon>
        <taxon>Peronosporales</taxon>
        <taxon>Peronosporaceae</taxon>
        <taxon>Phytophthora</taxon>
    </lineage>
</organism>
<evidence type="ECO:0000313" key="3">
    <source>
        <dbReference type="Proteomes" id="UP001165121"/>
    </source>
</evidence>
<accession>A0A9W6YLH2</accession>
<keyword evidence="1" id="KW-1133">Transmembrane helix</keyword>
<feature type="transmembrane region" description="Helical" evidence="1">
    <location>
        <begin position="33"/>
        <end position="50"/>
    </location>
</feature>
<protein>
    <submittedName>
        <fullName evidence="2">Unnamed protein product</fullName>
    </submittedName>
</protein>